<dbReference type="InParanoid" id="G9MFX6"/>
<organism evidence="1 2">
    <name type="scientific">Hypocrea virens (strain Gv29-8 / FGSC 10586)</name>
    <name type="common">Gliocladium virens</name>
    <name type="synonym">Trichoderma virens</name>
    <dbReference type="NCBI Taxonomy" id="413071"/>
    <lineage>
        <taxon>Eukaryota</taxon>
        <taxon>Fungi</taxon>
        <taxon>Dikarya</taxon>
        <taxon>Ascomycota</taxon>
        <taxon>Pezizomycotina</taxon>
        <taxon>Sordariomycetes</taxon>
        <taxon>Hypocreomycetidae</taxon>
        <taxon>Hypocreales</taxon>
        <taxon>Hypocreaceae</taxon>
        <taxon>Trichoderma</taxon>
    </lineage>
</organism>
<evidence type="ECO:0000313" key="1">
    <source>
        <dbReference type="EMBL" id="EHK26427.1"/>
    </source>
</evidence>
<dbReference type="GeneID" id="25791352"/>
<dbReference type="OrthoDB" id="4893180at2759"/>
<reference evidence="1 2" key="1">
    <citation type="journal article" date="2011" name="Genome Biol.">
        <title>Comparative genome sequence analysis underscores mycoparasitism as the ancestral life style of Trichoderma.</title>
        <authorList>
            <person name="Kubicek C.P."/>
            <person name="Herrera-Estrella A."/>
            <person name="Seidl-Seiboth V."/>
            <person name="Martinez D.A."/>
            <person name="Druzhinina I.S."/>
            <person name="Thon M."/>
            <person name="Zeilinger S."/>
            <person name="Casas-Flores S."/>
            <person name="Horwitz B.A."/>
            <person name="Mukherjee P.K."/>
            <person name="Mukherjee M."/>
            <person name="Kredics L."/>
            <person name="Alcaraz L.D."/>
            <person name="Aerts A."/>
            <person name="Antal Z."/>
            <person name="Atanasova L."/>
            <person name="Cervantes-Badillo M.G."/>
            <person name="Challacombe J."/>
            <person name="Chertkov O."/>
            <person name="McCluskey K."/>
            <person name="Coulpier F."/>
            <person name="Deshpande N."/>
            <person name="von Doehren H."/>
            <person name="Ebbole D.J."/>
            <person name="Esquivel-Naranjo E.U."/>
            <person name="Fekete E."/>
            <person name="Flipphi M."/>
            <person name="Glaser F."/>
            <person name="Gomez-Rodriguez E.Y."/>
            <person name="Gruber S."/>
            <person name="Han C."/>
            <person name="Henrissat B."/>
            <person name="Hermosa R."/>
            <person name="Hernandez-Onate M."/>
            <person name="Karaffa L."/>
            <person name="Kosti I."/>
            <person name="Le Crom S."/>
            <person name="Lindquist E."/>
            <person name="Lucas S."/>
            <person name="Luebeck M."/>
            <person name="Luebeck P.S."/>
            <person name="Margeot A."/>
            <person name="Metz B."/>
            <person name="Misra M."/>
            <person name="Nevalainen H."/>
            <person name="Omann M."/>
            <person name="Packer N."/>
            <person name="Perrone G."/>
            <person name="Uresti-Rivera E.E."/>
            <person name="Salamov A."/>
            <person name="Schmoll M."/>
            <person name="Seiboth B."/>
            <person name="Shapiro H."/>
            <person name="Sukno S."/>
            <person name="Tamayo-Ramos J.A."/>
            <person name="Tisch D."/>
            <person name="Wiest A."/>
            <person name="Wilkinson H.H."/>
            <person name="Zhang M."/>
            <person name="Coutinho P.M."/>
            <person name="Kenerley C.M."/>
            <person name="Monte E."/>
            <person name="Baker S.E."/>
            <person name="Grigoriev I.V."/>
        </authorList>
    </citation>
    <scope>NUCLEOTIDE SEQUENCE [LARGE SCALE GENOMIC DNA]</scope>
    <source>
        <strain evidence="2">Gv29-8 / FGSC 10586</strain>
    </source>
</reference>
<dbReference type="HOGENOM" id="CLU_1602959_0_0_1"/>
<protein>
    <submittedName>
        <fullName evidence="1">Uncharacterized protein</fullName>
    </submittedName>
</protein>
<proteinExistence type="predicted"/>
<comment type="caution">
    <text evidence="1">The sequence shown here is derived from an EMBL/GenBank/DDBJ whole genome shotgun (WGS) entry which is preliminary data.</text>
</comment>
<sequence length="166" mass="18842">MASHYSSHYDNQQFADIVYRMGRLETRVEALSKSMNDVVATRLVGVEARLKSIEGQLNDVGVYMDEATRVMKLAAISRMAAEHNAQARDQNSYITSPEMHICPLRNRDNNTQVACPKTLTELEAWGPDQMAKLLNELGEDYRIVADIDRVKWVLGIRIGKNAQRFD</sequence>
<dbReference type="VEuPathDB" id="FungiDB:TRIVIDRAFT_218588"/>
<dbReference type="Proteomes" id="UP000007115">
    <property type="component" value="Unassembled WGS sequence"/>
</dbReference>
<evidence type="ECO:0000313" key="2">
    <source>
        <dbReference type="Proteomes" id="UP000007115"/>
    </source>
</evidence>
<dbReference type="RefSeq" id="XP_013960634.1">
    <property type="nucleotide sequence ID" value="XM_014105159.1"/>
</dbReference>
<dbReference type="AlphaFoldDB" id="G9MFX6"/>
<keyword evidence="2" id="KW-1185">Reference proteome</keyword>
<name>G9MFX6_HYPVG</name>
<dbReference type="eggNOG" id="ENOG502T47S">
    <property type="taxonomic scope" value="Eukaryota"/>
</dbReference>
<dbReference type="EMBL" id="ABDF02000002">
    <property type="protein sequence ID" value="EHK26427.1"/>
    <property type="molecule type" value="Genomic_DNA"/>
</dbReference>
<accession>G9MFX6</accession>
<gene>
    <name evidence="1" type="ORF">TRIVIDRAFT_218588</name>
</gene>
<dbReference type="OMA" id="SPEMHIC"/>